<dbReference type="InterPro" id="IPR050712">
    <property type="entry name" value="NAD(P)H-dep_reductase"/>
</dbReference>
<dbReference type="PANTHER" id="PTHR30543:SF21">
    <property type="entry name" value="NAD(P)H-DEPENDENT FMN REDUCTASE LOT6"/>
    <property type="match status" value="1"/>
</dbReference>
<organism evidence="2 3">
    <name type="scientific">Lentilactobacillus parafarraginis DSM 18390 = JCM 14109</name>
    <dbReference type="NCBI Taxonomy" id="1423786"/>
    <lineage>
        <taxon>Bacteria</taxon>
        <taxon>Bacillati</taxon>
        <taxon>Bacillota</taxon>
        <taxon>Bacilli</taxon>
        <taxon>Lactobacillales</taxon>
        <taxon>Lactobacillaceae</taxon>
        <taxon>Lentilactobacillus</taxon>
    </lineage>
</organism>
<dbReference type="EMBL" id="AZFZ01000009">
    <property type="protein sequence ID" value="KRM44801.1"/>
    <property type="molecule type" value="Genomic_DNA"/>
</dbReference>
<dbReference type="GO" id="GO:0016491">
    <property type="term" value="F:oxidoreductase activity"/>
    <property type="evidence" value="ECO:0007669"/>
    <property type="project" value="InterPro"/>
</dbReference>
<proteinExistence type="predicted"/>
<dbReference type="PATRIC" id="fig|1423786.4.peg.3058"/>
<evidence type="ECO:0000313" key="3">
    <source>
        <dbReference type="Proteomes" id="UP000051010"/>
    </source>
</evidence>
<accession>A0A0R1YRH0</accession>
<dbReference type="InterPro" id="IPR029039">
    <property type="entry name" value="Flavoprotein-like_sf"/>
</dbReference>
<name>A0A0R1YRH0_9LACO</name>
<dbReference type="RefSeq" id="WP_056980056.1">
    <property type="nucleotide sequence ID" value="NZ_AZFZ01000009.1"/>
</dbReference>
<dbReference type="AlphaFoldDB" id="A0A0R1YRH0"/>
<evidence type="ECO:0000313" key="2">
    <source>
        <dbReference type="EMBL" id="KRM44801.1"/>
    </source>
</evidence>
<dbReference type="InterPro" id="IPR005025">
    <property type="entry name" value="FMN_Rdtase-like_dom"/>
</dbReference>
<dbReference type="Proteomes" id="UP000051010">
    <property type="component" value="Unassembled WGS sequence"/>
</dbReference>
<comment type="caution">
    <text evidence="2">The sequence shown here is derived from an EMBL/GenBank/DDBJ whole genome shotgun (WGS) entry which is preliminary data.</text>
</comment>
<sequence>MNKYIALVGTNTKQSTNRQLLQFMKRHFDQKAAIEIIEVSGLPMFNKPADREVPQRAKDIAKKIDASDGVIIATPEYDHAVPAVLMNALEWLSYGIHPFLDKPVMIIGASFGALGTSRAQAHLRQMLDSPELGARIMPSSEYLVGNVLSAFDDQGNLTDKEKIDQLDALFTDFEKFVKISKELWHTTDVNRVAIKKLDHEDFG</sequence>
<dbReference type="Pfam" id="PF03358">
    <property type="entry name" value="FMN_red"/>
    <property type="match status" value="1"/>
</dbReference>
<dbReference type="Gene3D" id="3.40.50.360">
    <property type="match status" value="1"/>
</dbReference>
<dbReference type="SUPFAM" id="SSF52218">
    <property type="entry name" value="Flavoproteins"/>
    <property type="match status" value="1"/>
</dbReference>
<feature type="domain" description="NADPH-dependent FMN reductase-like" evidence="1">
    <location>
        <begin position="3"/>
        <end position="146"/>
    </location>
</feature>
<evidence type="ECO:0000259" key="1">
    <source>
        <dbReference type="Pfam" id="PF03358"/>
    </source>
</evidence>
<reference evidence="2 3" key="1">
    <citation type="journal article" date="2015" name="Genome Announc.">
        <title>Expanding the biotechnology potential of lactobacilli through comparative genomics of 213 strains and associated genera.</title>
        <authorList>
            <person name="Sun Z."/>
            <person name="Harris H.M."/>
            <person name="McCann A."/>
            <person name="Guo C."/>
            <person name="Argimon S."/>
            <person name="Zhang W."/>
            <person name="Yang X."/>
            <person name="Jeffery I.B."/>
            <person name="Cooney J.C."/>
            <person name="Kagawa T.F."/>
            <person name="Liu W."/>
            <person name="Song Y."/>
            <person name="Salvetti E."/>
            <person name="Wrobel A."/>
            <person name="Rasinkangas P."/>
            <person name="Parkhill J."/>
            <person name="Rea M.C."/>
            <person name="O'Sullivan O."/>
            <person name="Ritari J."/>
            <person name="Douillard F.P."/>
            <person name="Paul Ross R."/>
            <person name="Yang R."/>
            <person name="Briner A.E."/>
            <person name="Felis G.E."/>
            <person name="de Vos W.M."/>
            <person name="Barrangou R."/>
            <person name="Klaenhammer T.R."/>
            <person name="Caufield P.W."/>
            <person name="Cui Y."/>
            <person name="Zhang H."/>
            <person name="O'Toole P.W."/>
        </authorList>
    </citation>
    <scope>NUCLEOTIDE SEQUENCE [LARGE SCALE GENOMIC DNA]</scope>
    <source>
        <strain evidence="2 3">DSM 18390</strain>
    </source>
</reference>
<dbReference type="PANTHER" id="PTHR30543">
    <property type="entry name" value="CHROMATE REDUCTASE"/>
    <property type="match status" value="1"/>
</dbReference>
<dbReference type="GO" id="GO:0010181">
    <property type="term" value="F:FMN binding"/>
    <property type="evidence" value="ECO:0007669"/>
    <property type="project" value="TreeGrafter"/>
</dbReference>
<dbReference type="GO" id="GO:0005829">
    <property type="term" value="C:cytosol"/>
    <property type="evidence" value="ECO:0007669"/>
    <property type="project" value="TreeGrafter"/>
</dbReference>
<gene>
    <name evidence="2" type="ORF">FD47_GL002907</name>
</gene>
<protein>
    <submittedName>
        <fullName evidence="2">Flavin reductase</fullName>
    </submittedName>
</protein>